<dbReference type="Gene3D" id="3.40.50.2000">
    <property type="entry name" value="Glycogen Phosphorylase B"/>
    <property type="match status" value="2"/>
</dbReference>
<dbReference type="RefSeq" id="WP_115011795.1">
    <property type="nucleotide sequence ID" value="NZ_UGHV01000001.1"/>
</dbReference>
<accession>A0A377J5I8</accession>
<organism evidence="3 4">
    <name type="scientific">Helicobacter canis</name>
    <dbReference type="NCBI Taxonomy" id="29419"/>
    <lineage>
        <taxon>Bacteria</taxon>
        <taxon>Pseudomonadati</taxon>
        <taxon>Campylobacterota</taxon>
        <taxon>Epsilonproteobacteria</taxon>
        <taxon>Campylobacterales</taxon>
        <taxon>Helicobacteraceae</taxon>
        <taxon>Helicobacter</taxon>
    </lineage>
</organism>
<dbReference type="GO" id="GO:0008713">
    <property type="term" value="F:ADP-heptose-lipopolysaccharide heptosyltransferase activity"/>
    <property type="evidence" value="ECO:0007669"/>
    <property type="project" value="TreeGrafter"/>
</dbReference>
<keyword evidence="2 3" id="KW-0808">Transferase</keyword>
<dbReference type="Pfam" id="PF01075">
    <property type="entry name" value="Glyco_transf_9"/>
    <property type="match status" value="1"/>
</dbReference>
<dbReference type="CDD" id="cd03789">
    <property type="entry name" value="GT9_LPS_heptosyltransferase"/>
    <property type="match status" value="1"/>
</dbReference>
<dbReference type="InterPro" id="IPR051199">
    <property type="entry name" value="LPS_LOS_Heptosyltrfase"/>
</dbReference>
<dbReference type="AlphaFoldDB" id="A0A377J5I8"/>
<gene>
    <name evidence="3" type="ORF">NCTC12410_01397</name>
</gene>
<evidence type="ECO:0000256" key="2">
    <source>
        <dbReference type="ARBA" id="ARBA00022679"/>
    </source>
</evidence>
<dbReference type="SUPFAM" id="SSF53756">
    <property type="entry name" value="UDP-Glycosyltransferase/glycogen phosphorylase"/>
    <property type="match status" value="1"/>
</dbReference>
<evidence type="ECO:0000256" key="1">
    <source>
        <dbReference type="ARBA" id="ARBA00022676"/>
    </source>
</evidence>
<protein>
    <submittedName>
        <fullName evidence="3">ADP-heptose:LPS heptosyltransferase</fullName>
    </submittedName>
</protein>
<evidence type="ECO:0000313" key="4">
    <source>
        <dbReference type="Proteomes" id="UP000254841"/>
    </source>
</evidence>
<dbReference type="PANTHER" id="PTHR30160:SF1">
    <property type="entry name" value="LIPOPOLYSACCHARIDE 1,2-N-ACETYLGLUCOSAMINETRANSFERASE-RELATED"/>
    <property type="match status" value="1"/>
</dbReference>
<dbReference type="GO" id="GO:0005829">
    <property type="term" value="C:cytosol"/>
    <property type="evidence" value="ECO:0007669"/>
    <property type="project" value="TreeGrafter"/>
</dbReference>
<sequence>MLKPILREILEPIVELCINILAYTKPKIHRQKSIVILRTDAIGDYLLFRAFLSEVRKAYSNHHITLIGNSAWKPLYEYFDSSYCDNCIWINTAHFQTKHIYKKIKILRHIKQIGYELLINPVHSRDELNATLASHINALSKIAPQGDDVNLSPRKKTRHDRIYTTLTPSTKDIIFEFYRNKEFFEHLLQKPLETSPKLHLHCPPTRAIPTKKPYGVLFIGASAKYRQWSIEHFAEVGAYLMQNHKHNILICGGSADRESGAKLTQILQPIAKECGQSLCNLAGETTLVDLAFLVYNGNLLVSNETSAVHLCALLDTTIIIVVSNGNHLGRFIPYPKEIRDKYYPVLHPFITANYARYKELSNVFAYKSTLDINDIQPKQVIDVIEQIYTKEQK</sequence>
<name>A0A377J5I8_9HELI</name>
<keyword evidence="1" id="KW-0328">Glycosyltransferase</keyword>
<dbReference type="OrthoDB" id="9797795at2"/>
<dbReference type="Proteomes" id="UP000254841">
    <property type="component" value="Unassembled WGS sequence"/>
</dbReference>
<dbReference type="GO" id="GO:0009244">
    <property type="term" value="P:lipopolysaccharide core region biosynthetic process"/>
    <property type="evidence" value="ECO:0007669"/>
    <property type="project" value="TreeGrafter"/>
</dbReference>
<proteinExistence type="predicted"/>
<evidence type="ECO:0000313" key="3">
    <source>
        <dbReference type="EMBL" id="STO97565.1"/>
    </source>
</evidence>
<dbReference type="PANTHER" id="PTHR30160">
    <property type="entry name" value="TETRAACYLDISACCHARIDE 4'-KINASE-RELATED"/>
    <property type="match status" value="1"/>
</dbReference>
<reference evidence="3 4" key="1">
    <citation type="submission" date="2018-06" db="EMBL/GenBank/DDBJ databases">
        <authorList>
            <consortium name="Pathogen Informatics"/>
            <person name="Doyle S."/>
        </authorList>
    </citation>
    <scope>NUCLEOTIDE SEQUENCE [LARGE SCALE GENOMIC DNA]</scope>
    <source>
        <strain evidence="3 4">NCTC12410</strain>
    </source>
</reference>
<dbReference type="InterPro" id="IPR002201">
    <property type="entry name" value="Glyco_trans_9"/>
</dbReference>
<dbReference type="EMBL" id="UGHV01000001">
    <property type="protein sequence ID" value="STO97565.1"/>
    <property type="molecule type" value="Genomic_DNA"/>
</dbReference>